<gene>
    <name evidence="2" type="ORF">RchiOBHm_Chr4g0388671</name>
</gene>
<dbReference type="Gramene" id="PRQ36188">
    <property type="protein sequence ID" value="PRQ36188"/>
    <property type="gene ID" value="RchiOBHm_Chr4g0388671"/>
</dbReference>
<evidence type="ECO:0000256" key="1">
    <source>
        <dbReference type="SAM" id="MobiDB-lite"/>
    </source>
</evidence>
<feature type="region of interest" description="Disordered" evidence="1">
    <location>
        <begin position="1"/>
        <end position="24"/>
    </location>
</feature>
<protein>
    <submittedName>
        <fullName evidence="2">Uncharacterized protein</fullName>
    </submittedName>
</protein>
<evidence type="ECO:0000313" key="3">
    <source>
        <dbReference type="Proteomes" id="UP000238479"/>
    </source>
</evidence>
<dbReference type="EMBL" id="PDCK01000042">
    <property type="protein sequence ID" value="PRQ36188.1"/>
    <property type="molecule type" value="Genomic_DNA"/>
</dbReference>
<dbReference type="Proteomes" id="UP000238479">
    <property type="component" value="Chromosome 4"/>
</dbReference>
<keyword evidence="3" id="KW-1185">Reference proteome</keyword>
<name>A0A2P6QPW6_ROSCH</name>
<accession>A0A2P6QPW6</accession>
<dbReference type="AlphaFoldDB" id="A0A2P6QPW6"/>
<evidence type="ECO:0000313" key="2">
    <source>
        <dbReference type="EMBL" id="PRQ36188.1"/>
    </source>
</evidence>
<proteinExistence type="predicted"/>
<reference evidence="2 3" key="1">
    <citation type="journal article" date="2018" name="Nat. Genet.">
        <title>The Rosa genome provides new insights in the design of modern roses.</title>
        <authorList>
            <person name="Bendahmane M."/>
        </authorList>
    </citation>
    <scope>NUCLEOTIDE SEQUENCE [LARGE SCALE GENOMIC DNA]</scope>
    <source>
        <strain evidence="3">cv. Old Blush</strain>
    </source>
</reference>
<feature type="compositionally biased region" description="Basic and acidic residues" evidence="1">
    <location>
        <begin position="1"/>
        <end position="11"/>
    </location>
</feature>
<sequence length="51" mass="5905">MISHYDEETGASRKQRERSQDRFLKTRSSQIKSLILSLMCIHSILVGINLN</sequence>
<organism evidence="2 3">
    <name type="scientific">Rosa chinensis</name>
    <name type="common">China rose</name>
    <dbReference type="NCBI Taxonomy" id="74649"/>
    <lineage>
        <taxon>Eukaryota</taxon>
        <taxon>Viridiplantae</taxon>
        <taxon>Streptophyta</taxon>
        <taxon>Embryophyta</taxon>
        <taxon>Tracheophyta</taxon>
        <taxon>Spermatophyta</taxon>
        <taxon>Magnoliopsida</taxon>
        <taxon>eudicotyledons</taxon>
        <taxon>Gunneridae</taxon>
        <taxon>Pentapetalae</taxon>
        <taxon>rosids</taxon>
        <taxon>fabids</taxon>
        <taxon>Rosales</taxon>
        <taxon>Rosaceae</taxon>
        <taxon>Rosoideae</taxon>
        <taxon>Rosoideae incertae sedis</taxon>
        <taxon>Rosa</taxon>
    </lineage>
</organism>
<comment type="caution">
    <text evidence="2">The sequence shown here is derived from an EMBL/GenBank/DDBJ whole genome shotgun (WGS) entry which is preliminary data.</text>
</comment>